<evidence type="ECO:0000256" key="1">
    <source>
        <dbReference type="SAM" id="MobiDB-lite"/>
    </source>
</evidence>
<dbReference type="OrthoDB" id="10540522at2759"/>
<feature type="region of interest" description="Disordered" evidence="1">
    <location>
        <begin position="1"/>
        <end position="77"/>
    </location>
</feature>
<proteinExistence type="predicted"/>
<accession>A0A8X6Q3H8</accession>
<evidence type="ECO:0000313" key="3">
    <source>
        <dbReference type="Proteomes" id="UP000887013"/>
    </source>
</evidence>
<dbReference type="Proteomes" id="UP000887013">
    <property type="component" value="Unassembled WGS sequence"/>
</dbReference>
<sequence length="109" mass="12289">MCTPPVGRHPKEVPVELIRRQPQKSGSDIPEPSPNLSVDSLTEWRRSPITFHRSQGPDPVPLSDNANSTPLPPPLAVFHRRRKPNEERLIVYETSLTRFPVSFFISAPS</sequence>
<evidence type="ECO:0000313" key="2">
    <source>
        <dbReference type="EMBL" id="GFT96936.1"/>
    </source>
</evidence>
<name>A0A8X6Q3H8_NEPPI</name>
<keyword evidence="3" id="KW-1185">Reference proteome</keyword>
<organism evidence="2 3">
    <name type="scientific">Nephila pilipes</name>
    <name type="common">Giant wood spider</name>
    <name type="synonym">Nephila maculata</name>
    <dbReference type="NCBI Taxonomy" id="299642"/>
    <lineage>
        <taxon>Eukaryota</taxon>
        <taxon>Metazoa</taxon>
        <taxon>Ecdysozoa</taxon>
        <taxon>Arthropoda</taxon>
        <taxon>Chelicerata</taxon>
        <taxon>Arachnida</taxon>
        <taxon>Araneae</taxon>
        <taxon>Araneomorphae</taxon>
        <taxon>Entelegynae</taxon>
        <taxon>Araneoidea</taxon>
        <taxon>Nephilidae</taxon>
        <taxon>Nephila</taxon>
    </lineage>
</organism>
<feature type="compositionally biased region" description="Basic and acidic residues" evidence="1">
    <location>
        <begin position="9"/>
        <end position="19"/>
    </location>
</feature>
<dbReference type="AlphaFoldDB" id="A0A8X6Q3H8"/>
<gene>
    <name evidence="2" type="ORF">NPIL_542141</name>
</gene>
<comment type="caution">
    <text evidence="2">The sequence shown here is derived from an EMBL/GenBank/DDBJ whole genome shotgun (WGS) entry which is preliminary data.</text>
</comment>
<protein>
    <submittedName>
        <fullName evidence="2">Uncharacterized protein</fullName>
    </submittedName>
</protein>
<reference evidence="2" key="1">
    <citation type="submission" date="2020-08" db="EMBL/GenBank/DDBJ databases">
        <title>Multicomponent nature underlies the extraordinary mechanical properties of spider dragline silk.</title>
        <authorList>
            <person name="Kono N."/>
            <person name="Nakamura H."/>
            <person name="Mori M."/>
            <person name="Yoshida Y."/>
            <person name="Ohtoshi R."/>
            <person name="Malay A.D."/>
            <person name="Moran D.A.P."/>
            <person name="Tomita M."/>
            <person name="Numata K."/>
            <person name="Arakawa K."/>
        </authorList>
    </citation>
    <scope>NUCLEOTIDE SEQUENCE</scope>
</reference>
<dbReference type="EMBL" id="BMAW01026345">
    <property type="protein sequence ID" value="GFT96936.1"/>
    <property type="molecule type" value="Genomic_DNA"/>
</dbReference>